<protein>
    <submittedName>
        <fullName evidence="7">Replication protein A 32 kDa subunit</fullName>
    </submittedName>
</protein>
<dbReference type="GO" id="GO:0005662">
    <property type="term" value="C:DNA replication factor A complex"/>
    <property type="evidence" value="ECO:0007669"/>
    <property type="project" value="TreeGrafter"/>
</dbReference>
<dbReference type="InterPro" id="IPR036390">
    <property type="entry name" value="WH_DNA-bd_sf"/>
</dbReference>
<comment type="similarity">
    <text evidence="2">Belongs to the replication factor A protein 2 family.</text>
</comment>
<comment type="subcellular location">
    <subcellularLocation>
        <location evidence="1">Nucleus</location>
    </subcellularLocation>
</comment>
<dbReference type="PANTHER" id="PTHR13989">
    <property type="entry name" value="REPLICATION PROTEIN A-RELATED"/>
    <property type="match status" value="1"/>
</dbReference>
<dbReference type="InterPro" id="IPR012340">
    <property type="entry name" value="NA-bd_OB-fold"/>
</dbReference>
<evidence type="ECO:0000256" key="5">
    <source>
        <dbReference type="SAM" id="MobiDB-lite"/>
    </source>
</evidence>
<name>A0A026WKZ8_OOCBI</name>
<dbReference type="PANTHER" id="PTHR13989:SF16">
    <property type="entry name" value="REPLICATION PROTEIN A2"/>
    <property type="match status" value="1"/>
</dbReference>
<evidence type="ECO:0000256" key="4">
    <source>
        <dbReference type="ARBA" id="ARBA00023242"/>
    </source>
</evidence>
<keyword evidence="9" id="KW-1185">Reference proteome</keyword>
<dbReference type="Proteomes" id="UP000279307">
    <property type="component" value="Chromosome 1"/>
</dbReference>
<dbReference type="Gene3D" id="2.40.50.140">
    <property type="entry name" value="Nucleic acid-binding proteins"/>
    <property type="match status" value="1"/>
</dbReference>
<dbReference type="EMBL" id="QOIP01000001">
    <property type="protein sequence ID" value="RLU27022.1"/>
    <property type="molecule type" value="Genomic_DNA"/>
</dbReference>
<organism evidence="7 9">
    <name type="scientific">Ooceraea biroi</name>
    <name type="common">Clonal raider ant</name>
    <name type="synonym">Cerapachys biroi</name>
    <dbReference type="NCBI Taxonomy" id="2015173"/>
    <lineage>
        <taxon>Eukaryota</taxon>
        <taxon>Metazoa</taxon>
        <taxon>Ecdysozoa</taxon>
        <taxon>Arthropoda</taxon>
        <taxon>Hexapoda</taxon>
        <taxon>Insecta</taxon>
        <taxon>Pterygota</taxon>
        <taxon>Neoptera</taxon>
        <taxon>Endopterygota</taxon>
        <taxon>Hymenoptera</taxon>
        <taxon>Apocrita</taxon>
        <taxon>Aculeata</taxon>
        <taxon>Formicoidea</taxon>
        <taxon>Formicidae</taxon>
        <taxon>Dorylinae</taxon>
        <taxon>Ooceraea</taxon>
    </lineage>
</organism>
<dbReference type="OMA" id="SFGNKRY"/>
<dbReference type="EMBL" id="KK107159">
    <property type="protein sequence ID" value="EZA56705.1"/>
    <property type="molecule type" value="Genomic_DNA"/>
</dbReference>
<feature type="region of interest" description="Disordered" evidence="5">
    <location>
        <begin position="1"/>
        <end position="28"/>
    </location>
</feature>
<dbReference type="SUPFAM" id="SSF50249">
    <property type="entry name" value="Nucleic acid-binding proteins"/>
    <property type="match status" value="1"/>
</dbReference>
<evidence type="ECO:0000256" key="3">
    <source>
        <dbReference type="ARBA" id="ARBA00023125"/>
    </source>
</evidence>
<dbReference type="GO" id="GO:0000781">
    <property type="term" value="C:chromosome, telomeric region"/>
    <property type="evidence" value="ECO:0007669"/>
    <property type="project" value="TreeGrafter"/>
</dbReference>
<evidence type="ECO:0000256" key="2">
    <source>
        <dbReference type="ARBA" id="ARBA00007815"/>
    </source>
</evidence>
<dbReference type="InterPro" id="IPR040260">
    <property type="entry name" value="RFA2-like"/>
</dbReference>
<dbReference type="Pfam" id="PF08784">
    <property type="entry name" value="RPA_C"/>
    <property type="match status" value="1"/>
</dbReference>
<dbReference type="Gene3D" id="1.10.10.10">
    <property type="entry name" value="Winged helix-like DNA-binding domain superfamily/Winged helix DNA-binding domain"/>
    <property type="match status" value="1"/>
</dbReference>
<dbReference type="CDD" id="cd04478">
    <property type="entry name" value="RPA2_DBD_D"/>
    <property type="match status" value="1"/>
</dbReference>
<dbReference type="GO" id="GO:0003697">
    <property type="term" value="F:single-stranded DNA binding"/>
    <property type="evidence" value="ECO:0007669"/>
    <property type="project" value="TreeGrafter"/>
</dbReference>
<evidence type="ECO:0000256" key="1">
    <source>
        <dbReference type="ARBA" id="ARBA00004123"/>
    </source>
</evidence>
<sequence>MWNESSVGGGGGFLDDTQSAGTGRKGTQTNDKSIVPVLIKHVADATGDLQIAGRTINTLMIVGVVRGIEQDTTKISYSIQDDTGTITAVMWLEADKNPTESNACTQVDAYVRVYGLLRNQNNQRQLLILRMYPLEDLNELTHHFLEVTYFILSTGKPTEEYNAGNAGNAIQGMSDHTMSGMSSEQVTVLEIVRSAKNAECGIEKRDILSQAPKHVIPRLDDILDFLLCEGHIYTTSSEDFFKAT</sequence>
<evidence type="ECO:0000313" key="8">
    <source>
        <dbReference type="EMBL" id="RLU27022.1"/>
    </source>
</evidence>
<accession>A0A026WKZ8</accession>
<dbReference type="InterPro" id="IPR014892">
    <property type="entry name" value="RPA_C"/>
</dbReference>
<reference evidence="8" key="3">
    <citation type="submission" date="2018-07" db="EMBL/GenBank/DDBJ databases">
        <authorList>
            <person name="Mckenzie S.K."/>
            <person name="Kronauer D.J.C."/>
        </authorList>
    </citation>
    <scope>NUCLEOTIDE SEQUENCE</scope>
    <source>
        <strain evidence="8">Clonal line C1</strain>
    </source>
</reference>
<keyword evidence="4" id="KW-0539">Nucleus</keyword>
<dbReference type="SUPFAM" id="SSF46785">
    <property type="entry name" value="Winged helix' DNA-binding domain"/>
    <property type="match status" value="1"/>
</dbReference>
<evidence type="ECO:0000313" key="9">
    <source>
        <dbReference type="Proteomes" id="UP000053097"/>
    </source>
</evidence>
<dbReference type="Proteomes" id="UP000053097">
    <property type="component" value="Unassembled WGS sequence"/>
</dbReference>
<dbReference type="OrthoDB" id="25571at2759"/>
<dbReference type="GO" id="GO:0035861">
    <property type="term" value="C:site of double-strand break"/>
    <property type="evidence" value="ECO:0007669"/>
    <property type="project" value="TreeGrafter"/>
</dbReference>
<dbReference type="STRING" id="2015173.A0A026WKZ8"/>
<dbReference type="AlphaFoldDB" id="A0A026WKZ8"/>
<feature type="domain" description="Replication protein A C-terminal" evidence="6">
    <location>
        <begin position="158"/>
        <end position="236"/>
    </location>
</feature>
<dbReference type="InterPro" id="IPR036388">
    <property type="entry name" value="WH-like_DNA-bd_sf"/>
</dbReference>
<dbReference type="GO" id="GO:0006289">
    <property type="term" value="P:nucleotide-excision repair"/>
    <property type="evidence" value="ECO:0007669"/>
    <property type="project" value="TreeGrafter"/>
</dbReference>
<reference evidence="8" key="2">
    <citation type="journal article" date="2018" name="Genome Res.">
        <title>The genomic architecture and molecular evolution of ant odorant receptors.</title>
        <authorList>
            <person name="McKenzie S.K."/>
            <person name="Kronauer D.J.C."/>
        </authorList>
    </citation>
    <scope>NUCLEOTIDE SEQUENCE [LARGE SCALE GENOMIC DNA]</scope>
    <source>
        <strain evidence="8">Clonal line C1</strain>
    </source>
</reference>
<gene>
    <name evidence="8" type="ORF">DMN91_000821</name>
    <name evidence="7" type="ORF">X777_02309</name>
</gene>
<proteinExistence type="inferred from homology"/>
<keyword evidence="3" id="KW-0238">DNA-binding</keyword>
<evidence type="ECO:0000313" key="7">
    <source>
        <dbReference type="EMBL" id="EZA56705.1"/>
    </source>
</evidence>
<dbReference type="GO" id="GO:0006260">
    <property type="term" value="P:DNA replication"/>
    <property type="evidence" value="ECO:0007669"/>
    <property type="project" value="TreeGrafter"/>
</dbReference>
<dbReference type="GO" id="GO:0000724">
    <property type="term" value="P:double-strand break repair via homologous recombination"/>
    <property type="evidence" value="ECO:0007669"/>
    <property type="project" value="TreeGrafter"/>
</dbReference>
<feature type="compositionally biased region" description="Polar residues" evidence="5">
    <location>
        <begin position="16"/>
        <end position="28"/>
    </location>
</feature>
<reference evidence="7 9" key="1">
    <citation type="journal article" date="2014" name="Curr. Biol.">
        <title>The genome of the clonal raider ant Cerapachys biroi.</title>
        <authorList>
            <person name="Oxley P.R."/>
            <person name="Ji L."/>
            <person name="Fetter-Pruneda I."/>
            <person name="McKenzie S.K."/>
            <person name="Li C."/>
            <person name="Hu H."/>
            <person name="Zhang G."/>
            <person name="Kronauer D.J."/>
        </authorList>
    </citation>
    <scope>NUCLEOTIDE SEQUENCE [LARGE SCALE GENOMIC DNA]</scope>
</reference>
<evidence type="ECO:0000259" key="6">
    <source>
        <dbReference type="Pfam" id="PF08784"/>
    </source>
</evidence>